<keyword evidence="2" id="KW-1133">Transmembrane helix</keyword>
<keyword evidence="2" id="KW-0472">Membrane</keyword>
<feature type="region of interest" description="Disordered" evidence="1">
    <location>
        <begin position="1"/>
        <end position="24"/>
    </location>
</feature>
<comment type="caution">
    <text evidence="3">The sequence shown here is derived from an EMBL/GenBank/DDBJ whole genome shotgun (WGS) entry which is preliminary data.</text>
</comment>
<keyword evidence="4" id="KW-1185">Reference proteome</keyword>
<keyword evidence="2" id="KW-0812">Transmembrane</keyword>
<feature type="transmembrane region" description="Helical" evidence="2">
    <location>
        <begin position="42"/>
        <end position="60"/>
    </location>
</feature>
<evidence type="ECO:0000256" key="2">
    <source>
        <dbReference type="SAM" id="Phobius"/>
    </source>
</evidence>
<dbReference type="Proteomes" id="UP000249688">
    <property type="component" value="Unassembled WGS sequence"/>
</dbReference>
<organism evidence="3 4">
    <name type="scientific">Humitalea rosea</name>
    <dbReference type="NCBI Taxonomy" id="990373"/>
    <lineage>
        <taxon>Bacteria</taxon>
        <taxon>Pseudomonadati</taxon>
        <taxon>Pseudomonadota</taxon>
        <taxon>Alphaproteobacteria</taxon>
        <taxon>Acetobacterales</taxon>
        <taxon>Roseomonadaceae</taxon>
        <taxon>Humitalea</taxon>
    </lineage>
</organism>
<proteinExistence type="predicted"/>
<protein>
    <submittedName>
        <fullName evidence="3">Uncharacterized protein</fullName>
    </submittedName>
</protein>
<dbReference type="OrthoDB" id="7285422at2"/>
<accession>A0A2W7IML9</accession>
<dbReference type="RefSeq" id="WP_111399970.1">
    <property type="nucleotide sequence ID" value="NZ_QKYU01000027.1"/>
</dbReference>
<feature type="transmembrane region" description="Helical" evidence="2">
    <location>
        <begin position="66"/>
        <end position="90"/>
    </location>
</feature>
<dbReference type="EMBL" id="QKYU01000027">
    <property type="protein sequence ID" value="PZW39863.1"/>
    <property type="molecule type" value="Genomic_DNA"/>
</dbReference>
<evidence type="ECO:0000313" key="3">
    <source>
        <dbReference type="EMBL" id="PZW39863.1"/>
    </source>
</evidence>
<evidence type="ECO:0000313" key="4">
    <source>
        <dbReference type="Proteomes" id="UP000249688"/>
    </source>
</evidence>
<feature type="compositionally biased region" description="Polar residues" evidence="1">
    <location>
        <begin position="1"/>
        <end position="10"/>
    </location>
</feature>
<gene>
    <name evidence="3" type="ORF">C8P66_12766</name>
</gene>
<evidence type="ECO:0000256" key="1">
    <source>
        <dbReference type="SAM" id="MobiDB-lite"/>
    </source>
</evidence>
<name>A0A2W7IML9_9PROT</name>
<dbReference type="AlphaFoldDB" id="A0A2W7IML9"/>
<reference evidence="3 4" key="1">
    <citation type="submission" date="2018-06" db="EMBL/GenBank/DDBJ databases">
        <title>Genomic Encyclopedia of Archaeal and Bacterial Type Strains, Phase II (KMG-II): from individual species to whole genera.</title>
        <authorList>
            <person name="Goeker M."/>
        </authorList>
    </citation>
    <scope>NUCLEOTIDE SEQUENCE [LARGE SCALE GENOMIC DNA]</scope>
    <source>
        <strain evidence="3 4">DSM 24525</strain>
    </source>
</reference>
<sequence length="108" mass="11335">MSDFRSTGPRSPQPGRPDPVILDMAPDGSFREAPRAAPMDRALGGIGGVAMGVAGVALALSLGALAFLALTVLVPVVLVAGSIAAVTIWWRLRRLRQQGGSIQFVMRR</sequence>